<accession>X1I151</accession>
<gene>
    <name evidence="1" type="ORF">S03H2_42457</name>
</gene>
<proteinExistence type="predicted"/>
<reference evidence="1" key="1">
    <citation type="journal article" date="2014" name="Front. Microbiol.">
        <title>High frequency of phylogenetically diverse reductive dehalogenase-homologous genes in deep subseafloor sedimentary metagenomes.</title>
        <authorList>
            <person name="Kawai M."/>
            <person name="Futagami T."/>
            <person name="Toyoda A."/>
            <person name="Takaki Y."/>
            <person name="Nishi S."/>
            <person name="Hori S."/>
            <person name="Arai W."/>
            <person name="Tsubouchi T."/>
            <person name="Morono Y."/>
            <person name="Uchiyama I."/>
            <person name="Ito T."/>
            <person name="Fujiyama A."/>
            <person name="Inagaki F."/>
            <person name="Takami H."/>
        </authorList>
    </citation>
    <scope>NUCLEOTIDE SEQUENCE</scope>
    <source>
        <strain evidence="1">Expedition CK06-06</strain>
    </source>
</reference>
<dbReference type="AlphaFoldDB" id="X1I151"/>
<name>X1I151_9ZZZZ</name>
<evidence type="ECO:0000313" key="1">
    <source>
        <dbReference type="EMBL" id="GAH76131.1"/>
    </source>
</evidence>
<dbReference type="EMBL" id="BARU01026431">
    <property type="protein sequence ID" value="GAH76131.1"/>
    <property type="molecule type" value="Genomic_DNA"/>
</dbReference>
<comment type="caution">
    <text evidence="1">The sequence shown here is derived from an EMBL/GenBank/DDBJ whole genome shotgun (WGS) entry which is preliminary data.</text>
</comment>
<protein>
    <submittedName>
        <fullName evidence="1">Uncharacterized protein</fullName>
    </submittedName>
</protein>
<sequence>MSGIFGAEFAFFSNFLKFVINIWAVGDGIYIYGEGVRGK</sequence>
<organism evidence="1">
    <name type="scientific">marine sediment metagenome</name>
    <dbReference type="NCBI Taxonomy" id="412755"/>
    <lineage>
        <taxon>unclassified sequences</taxon>
        <taxon>metagenomes</taxon>
        <taxon>ecological metagenomes</taxon>
    </lineage>
</organism>